<protein>
    <submittedName>
        <fullName evidence="1">Peptidase M19</fullName>
    </submittedName>
</protein>
<dbReference type="Gene3D" id="3.20.20.140">
    <property type="entry name" value="Metal-dependent hydrolases"/>
    <property type="match status" value="1"/>
</dbReference>
<dbReference type="PROSITE" id="PS51365">
    <property type="entry name" value="RENAL_DIPEPTIDASE_2"/>
    <property type="match status" value="1"/>
</dbReference>
<dbReference type="GO" id="GO:0006508">
    <property type="term" value="P:proteolysis"/>
    <property type="evidence" value="ECO:0007669"/>
    <property type="project" value="InterPro"/>
</dbReference>
<comment type="caution">
    <text evidence="1">The sequence shown here is derived from an EMBL/GenBank/DDBJ whole genome shotgun (WGS) entry which is preliminary data.</text>
</comment>
<dbReference type="Proteomes" id="UP001204144">
    <property type="component" value="Unassembled WGS sequence"/>
</dbReference>
<dbReference type="AlphaFoldDB" id="A0AAE3KT71"/>
<organism evidence="1 2">
    <name type="scientific">Lacihabitans soyangensis</name>
    <dbReference type="NCBI Taxonomy" id="869394"/>
    <lineage>
        <taxon>Bacteria</taxon>
        <taxon>Pseudomonadati</taxon>
        <taxon>Bacteroidota</taxon>
        <taxon>Cytophagia</taxon>
        <taxon>Cytophagales</taxon>
        <taxon>Leadbetterellaceae</taxon>
        <taxon>Lacihabitans</taxon>
    </lineage>
</organism>
<name>A0AAE3KT71_9BACT</name>
<accession>A0AAE3KT71</accession>
<gene>
    <name evidence="1" type="ORF">EGI31_03270</name>
</gene>
<evidence type="ECO:0000313" key="1">
    <source>
        <dbReference type="EMBL" id="MCP9761961.1"/>
    </source>
</evidence>
<dbReference type="PANTHER" id="PTHR10443:SF12">
    <property type="entry name" value="DIPEPTIDASE"/>
    <property type="match status" value="1"/>
</dbReference>
<dbReference type="InterPro" id="IPR008257">
    <property type="entry name" value="Pept_M19"/>
</dbReference>
<proteinExistence type="predicted"/>
<dbReference type="RefSeq" id="WP_255035711.1">
    <property type="nucleotide sequence ID" value="NZ_RJUF01000004.1"/>
</dbReference>
<dbReference type="GO" id="GO:0070573">
    <property type="term" value="F:metallodipeptidase activity"/>
    <property type="evidence" value="ECO:0007669"/>
    <property type="project" value="InterPro"/>
</dbReference>
<dbReference type="Pfam" id="PF01244">
    <property type="entry name" value="Peptidase_M19"/>
    <property type="match status" value="1"/>
</dbReference>
<reference evidence="1 2" key="1">
    <citation type="submission" date="2018-11" db="EMBL/GenBank/DDBJ databases">
        <title>Novel bacteria species description.</title>
        <authorList>
            <person name="Han J.-H."/>
        </authorList>
    </citation>
    <scope>NUCLEOTIDE SEQUENCE [LARGE SCALE GENOMIC DNA]</scope>
    <source>
        <strain evidence="1 2">KCTC23259</strain>
    </source>
</reference>
<dbReference type="EMBL" id="RJUF01000004">
    <property type="protein sequence ID" value="MCP9761961.1"/>
    <property type="molecule type" value="Genomic_DNA"/>
</dbReference>
<dbReference type="SUPFAM" id="SSF51556">
    <property type="entry name" value="Metallo-dependent hydrolases"/>
    <property type="match status" value="1"/>
</dbReference>
<keyword evidence="2" id="KW-1185">Reference proteome</keyword>
<dbReference type="InterPro" id="IPR032466">
    <property type="entry name" value="Metal_Hydrolase"/>
</dbReference>
<evidence type="ECO:0000313" key="2">
    <source>
        <dbReference type="Proteomes" id="UP001204144"/>
    </source>
</evidence>
<dbReference type="PANTHER" id="PTHR10443">
    <property type="entry name" value="MICROSOMAL DIPEPTIDASE"/>
    <property type="match status" value="1"/>
</dbReference>
<sequence length="389" mass="43124">MKKIFKILLGLVLVVLLFAFLFVPKIVDKKFNTVSEKPPYKVDKDAQMLYDSLDFVADMHCDALLWERDLLQKNDFGSVDIPRMLEANMALQAFTIVTKAPRNMNFDKNTGETDQITLPFILQMRPIASWFNLTERALTQCAALYDFENKSEGKFRVISSVNGLESYISDRKSNRKITAGFLGIEGMHALDGKLENVDVLYRAGVRMMSPVHFFDNELGSSAHGVEHGGLTAFGRQVMKKMQDKNMILDVAHCSPKMVDEILQITTKPIVSSHTGVQGTHMSVRNISDNHIKGIAKTGGLISIAMFEPATGNKTPSSTAKAIKYCIDLVGADYVALGSDFDGAIEIHTDVTGLPLYVEELLKLGVSNADIKKVMGGNVKRFLLENLPKN</sequence>